<proteinExistence type="predicted"/>
<feature type="region of interest" description="Disordered" evidence="1">
    <location>
        <begin position="427"/>
        <end position="447"/>
    </location>
</feature>
<evidence type="ECO:0000313" key="3">
    <source>
        <dbReference type="Proteomes" id="UP000600547"/>
    </source>
</evidence>
<dbReference type="Gene3D" id="3.30.420.280">
    <property type="match status" value="1"/>
</dbReference>
<dbReference type="RefSeq" id="WP_229781123.1">
    <property type="nucleotide sequence ID" value="NZ_BMQG01000004.1"/>
</dbReference>
<sequence>MTADLTTVKGGRLQVHMHPGQARAIQSRARHVLVLAGTQSGKTSFGPLWLFTEIKRCGPGDYLVVAPSFPLLELKLRPEFMRLFDKQLRLGEYTGSPTKKFTFSEAGSRKVFGDRHDPDKPTHIYFGHAQDPDSLESATAKAAWLDEAGQRKFKKGSHEAIMRRLAIHRGRVLYTTTPYYVGWLKKTLHDKADGRNIELINFRSVDNPAFSLAEYEEQKAVLPAWKFEMFYDGVFTRPAGLIYDAFSWETHTCDPFEIPDDWPRVFGLDFGAVNTCCVKFAEDPETGIWYAYQEYLAGGRTAKEHATHLLAGEPADRVQAVGGAASEQNWRDEFTAAGLRVSKPEVSDVEVGIDRAYALLKTGRIRFFRDLAGLVGSDDLEGELDTYSRVLDEAGEPTEQIEDKNRYHRLDAWRYAATLINGKGEPALPPSGIAGYEQDDTYQGGDW</sequence>
<dbReference type="InterPro" id="IPR027417">
    <property type="entry name" value="P-loop_NTPase"/>
</dbReference>
<dbReference type="Proteomes" id="UP000600547">
    <property type="component" value="Unassembled WGS sequence"/>
</dbReference>
<keyword evidence="3" id="KW-1185">Reference proteome</keyword>
<dbReference type="EMBL" id="BMQG01000004">
    <property type="protein sequence ID" value="GGM39777.1"/>
    <property type="molecule type" value="Genomic_DNA"/>
</dbReference>
<accession>A0A8H9GMU4</accession>
<gene>
    <name evidence="2" type="ORF">GCM10008956_15290</name>
</gene>
<protein>
    <recommendedName>
        <fullName evidence="4">Terminase</fullName>
    </recommendedName>
</protein>
<name>A0A8H9GMU4_9DEIO</name>
<evidence type="ECO:0000256" key="1">
    <source>
        <dbReference type="SAM" id="MobiDB-lite"/>
    </source>
</evidence>
<comment type="caution">
    <text evidence="2">The sequence shown here is derived from an EMBL/GenBank/DDBJ whole genome shotgun (WGS) entry which is preliminary data.</text>
</comment>
<dbReference type="Gene3D" id="3.40.50.300">
    <property type="entry name" value="P-loop containing nucleotide triphosphate hydrolases"/>
    <property type="match status" value="1"/>
</dbReference>
<reference evidence="3" key="1">
    <citation type="journal article" date="2019" name="Int. J. Syst. Evol. Microbiol.">
        <title>The Global Catalogue of Microorganisms (GCM) 10K type strain sequencing project: providing services to taxonomists for standard genome sequencing and annotation.</title>
        <authorList>
            <consortium name="The Broad Institute Genomics Platform"/>
            <consortium name="The Broad Institute Genome Sequencing Center for Infectious Disease"/>
            <person name="Wu L."/>
            <person name="Ma J."/>
        </authorList>
    </citation>
    <scope>NUCLEOTIDE SEQUENCE [LARGE SCALE GENOMIC DNA]</scope>
    <source>
        <strain evidence="3">JCM 31047</strain>
    </source>
</reference>
<evidence type="ECO:0000313" key="2">
    <source>
        <dbReference type="EMBL" id="GGM39777.1"/>
    </source>
</evidence>
<organism evidence="2 3">
    <name type="scientific">Deinococcus arenae</name>
    <dbReference type="NCBI Taxonomy" id="1452751"/>
    <lineage>
        <taxon>Bacteria</taxon>
        <taxon>Thermotogati</taxon>
        <taxon>Deinococcota</taxon>
        <taxon>Deinococci</taxon>
        <taxon>Deinococcales</taxon>
        <taxon>Deinococcaceae</taxon>
        <taxon>Deinococcus</taxon>
    </lineage>
</organism>
<dbReference type="AlphaFoldDB" id="A0A8H9GMU4"/>
<evidence type="ECO:0008006" key="4">
    <source>
        <dbReference type="Google" id="ProtNLM"/>
    </source>
</evidence>